<dbReference type="EMBL" id="VLKL01000001">
    <property type="protein sequence ID" value="TWI10958.1"/>
    <property type="molecule type" value="Genomic_DNA"/>
</dbReference>
<dbReference type="SUPFAM" id="SSF53474">
    <property type="entry name" value="alpha/beta-Hydrolases"/>
    <property type="match status" value="1"/>
</dbReference>
<keyword evidence="1 4" id="KW-0378">Hydrolase</keyword>
<proteinExistence type="predicted"/>
<evidence type="ECO:0000313" key="5">
    <source>
        <dbReference type="Proteomes" id="UP000317176"/>
    </source>
</evidence>
<evidence type="ECO:0000256" key="2">
    <source>
        <dbReference type="SAM" id="SignalP"/>
    </source>
</evidence>
<dbReference type="PANTHER" id="PTHR22946">
    <property type="entry name" value="DIENELACTONE HYDROLASE DOMAIN-CONTAINING PROTEIN-RELATED"/>
    <property type="match status" value="1"/>
</dbReference>
<evidence type="ECO:0000256" key="1">
    <source>
        <dbReference type="ARBA" id="ARBA00022801"/>
    </source>
</evidence>
<protein>
    <submittedName>
        <fullName evidence="4">Dienelactone hydrolase</fullName>
    </submittedName>
</protein>
<sequence>MRMYQSLCVLIATIAYATATGHCQTIQSYSTAVTFQSATYRDMSQVLAREAMAASVTVQATLGFPEQVKDHYPAVIVVHTLAGYRDVNEGYVAAELRKVGFATLTYDSFAARGTTGVALQGSPGYLAIGVADAYAALRLLSREPRVDAKHIAIIGFSYGAEVAHLTAFEALRSALNPGPDQFAAHVAFYPSGTFGAVAEPGAYTGSPVLMLLGDKDDNLPPAKIESYLAYASAAGVPAPIQKVVYPGAYHAWTVPDLATARFYPDLVSIKKCPFFLLSPKRPALLIDGEAKPFDPSAFRACLAAAPGYSMGFDAAIRDKSIADTISFLQQNARR</sequence>
<feature type="domain" description="Dienelactone hydrolase" evidence="3">
    <location>
        <begin position="59"/>
        <end position="256"/>
    </location>
</feature>
<dbReference type="PANTHER" id="PTHR22946:SF9">
    <property type="entry name" value="POLYKETIDE TRANSFERASE AF380"/>
    <property type="match status" value="1"/>
</dbReference>
<keyword evidence="5" id="KW-1185">Reference proteome</keyword>
<dbReference type="AlphaFoldDB" id="A0A562LTW2"/>
<reference evidence="4 5" key="1">
    <citation type="journal article" date="2015" name="Stand. Genomic Sci.">
        <title>Genomic Encyclopedia of Bacterial and Archaeal Type Strains, Phase III: the genomes of soil and plant-associated and newly described type strains.</title>
        <authorList>
            <person name="Whitman W.B."/>
            <person name="Woyke T."/>
            <person name="Klenk H.P."/>
            <person name="Zhou Y."/>
            <person name="Lilburn T.G."/>
            <person name="Beck B.J."/>
            <person name="De Vos P."/>
            <person name="Vandamme P."/>
            <person name="Eisen J.A."/>
            <person name="Garrity G."/>
            <person name="Hugenholtz P."/>
            <person name="Kyrpides N.C."/>
        </authorList>
    </citation>
    <scope>NUCLEOTIDE SEQUENCE [LARGE SCALE GENOMIC DNA]</scope>
    <source>
        <strain evidence="4 5">CGMCC 1.10947</strain>
    </source>
</reference>
<comment type="caution">
    <text evidence="4">The sequence shown here is derived from an EMBL/GenBank/DDBJ whole genome shotgun (WGS) entry which is preliminary data.</text>
</comment>
<dbReference type="Pfam" id="PF01738">
    <property type="entry name" value="DLH"/>
    <property type="match status" value="1"/>
</dbReference>
<gene>
    <name evidence="4" type="ORF">IQ17_00107</name>
</gene>
<dbReference type="InterPro" id="IPR050261">
    <property type="entry name" value="FrsA_esterase"/>
</dbReference>
<keyword evidence="2" id="KW-0732">Signal</keyword>
<dbReference type="GO" id="GO:0052689">
    <property type="term" value="F:carboxylic ester hydrolase activity"/>
    <property type="evidence" value="ECO:0007669"/>
    <property type="project" value="UniProtKB-ARBA"/>
</dbReference>
<dbReference type="Gene3D" id="3.40.50.1820">
    <property type="entry name" value="alpha/beta hydrolase"/>
    <property type="match status" value="1"/>
</dbReference>
<evidence type="ECO:0000259" key="3">
    <source>
        <dbReference type="Pfam" id="PF01738"/>
    </source>
</evidence>
<name>A0A562LTW2_9BRAD</name>
<evidence type="ECO:0000313" key="4">
    <source>
        <dbReference type="EMBL" id="TWI10958.1"/>
    </source>
</evidence>
<dbReference type="InterPro" id="IPR002925">
    <property type="entry name" value="Dienelactn_hydro"/>
</dbReference>
<accession>A0A562LTW2</accession>
<feature type="signal peptide" evidence="2">
    <location>
        <begin position="1"/>
        <end position="17"/>
    </location>
</feature>
<organism evidence="4 5">
    <name type="scientific">Bradyrhizobium daqingense</name>
    <dbReference type="NCBI Taxonomy" id="993502"/>
    <lineage>
        <taxon>Bacteria</taxon>
        <taxon>Pseudomonadati</taxon>
        <taxon>Pseudomonadota</taxon>
        <taxon>Alphaproteobacteria</taxon>
        <taxon>Hyphomicrobiales</taxon>
        <taxon>Nitrobacteraceae</taxon>
        <taxon>Bradyrhizobium</taxon>
    </lineage>
</organism>
<dbReference type="InterPro" id="IPR029058">
    <property type="entry name" value="AB_hydrolase_fold"/>
</dbReference>
<dbReference type="Proteomes" id="UP000317176">
    <property type="component" value="Unassembled WGS sequence"/>
</dbReference>
<feature type="chain" id="PRO_5022016040" evidence="2">
    <location>
        <begin position="18"/>
        <end position="334"/>
    </location>
</feature>